<dbReference type="EMBL" id="JAPQKQ010000002">
    <property type="protein sequence ID" value="KAJ5208542.1"/>
    <property type="molecule type" value="Genomic_DNA"/>
</dbReference>
<evidence type="ECO:0000313" key="2">
    <source>
        <dbReference type="EMBL" id="KAJ5208542.1"/>
    </source>
</evidence>
<organism evidence="2 3">
    <name type="scientific">Penicillium cf. viridicatum</name>
    <dbReference type="NCBI Taxonomy" id="2972119"/>
    <lineage>
        <taxon>Eukaryota</taxon>
        <taxon>Fungi</taxon>
        <taxon>Dikarya</taxon>
        <taxon>Ascomycota</taxon>
        <taxon>Pezizomycotina</taxon>
        <taxon>Eurotiomycetes</taxon>
        <taxon>Eurotiomycetidae</taxon>
        <taxon>Eurotiales</taxon>
        <taxon>Aspergillaceae</taxon>
        <taxon>Penicillium</taxon>
    </lineage>
</organism>
<sequence>MDGSAASARMRLLGMTPGTPKDRDWKAVADEWPTYEDQSIDLPELGSFKLSRTMLILNEGTSTRRSTL</sequence>
<proteinExistence type="predicted"/>
<evidence type="ECO:0000313" key="3">
    <source>
        <dbReference type="Proteomes" id="UP001150942"/>
    </source>
</evidence>
<accession>A0A9W9MW08</accession>
<name>A0A9W9MW08_9EURO</name>
<feature type="region of interest" description="Disordered" evidence="1">
    <location>
        <begin position="1"/>
        <end position="24"/>
    </location>
</feature>
<reference evidence="2" key="1">
    <citation type="submission" date="2022-11" db="EMBL/GenBank/DDBJ databases">
        <authorList>
            <person name="Petersen C."/>
        </authorList>
    </citation>
    <scope>NUCLEOTIDE SEQUENCE</scope>
    <source>
        <strain evidence="2">IBT 20477</strain>
    </source>
</reference>
<gene>
    <name evidence="2" type="ORF">N7449_002921</name>
</gene>
<reference evidence="2" key="2">
    <citation type="journal article" date="2023" name="IMA Fungus">
        <title>Comparative genomic study of the Penicillium genus elucidates a diverse pangenome and 15 lateral gene transfer events.</title>
        <authorList>
            <person name="Petersen C."/>
            <person name="Sorensen T."/>
            <person name="Nielsen M.R."/>
            <person name="Sondergaard T.E."/>
            <person name="Sorensen J.L."/>
            <person name="Fitzpatrick D.A."/>
            <person name="Frisvad J.C."/>
            <person name="Nielsen K.L."/>
        </authorList>
    </citation>
    <scope>NUCLEOTIDE SEQUENCE</scope>
    <source>
        <strain evidence="2">IBT 20477</strain>
    </source>
</reference>
<dbReference type="Proteomes" id="UP001150942">
    <property type="component" value="Unassembled WGS sequence"/>
</dbReference>
<protein>
    <submittedName>
        <fullName evidence="2">Uncharacterized protein</fullName>
    </submittedName>
</protein>
<dbReference type="AlphaFoldDB" id="A0A9W9MW08"/>
<comment type="caution">
    <text evidence="2">The sequence shown here is derived from an EMBL/GenBank/DDBJ whole genome shotgun (WGS) entry which is preliminary data.</text>
</comment>
<evidence type="ECO:0000256" key="1">
    <source>
        <dbReference type="SAM" id="MobiDB-lite"/>
    </source>
</evidence>
<keyword evidence="3" id="KW-1185">Reference proteome</keyword>